<accession>A0A2W5N9I5</accession>
<reference evidence="2 3" key="1">
    <citation type="submission" date="2017-08" db="EMBL/GenBank/DDBJ databases">
        <title>Infants hospitalized years apart are colonized by the same room-sourced microbial strains.</title>
        <authorList>
            <person name="Brooks B."/>
            <person name="Olm M.R."/>
            <person name="Firek B.A."/>
            <person name="Baker R."/>
            <person name="Thomas B.C."/>
            <person name="Morowitz M.J."/>
            <person name="Banfield J.F."/>
        </authorList>
    </citation>
    <scope>NUCLEOTIDE SEQUENCE [LARGE SCALE GENOMIC DNA]</scope>
    <source>
        <strain evidence="2">S2_005_002_R2_34</strain>
    </source>
</reference>
<organism evidence="2 3">
    <name type="scientific">Rhodovulum sulfidophilum</name>
    <name type="common">Rhodobacter sulfidophilus</name>
    <dbReference type="NCBI Taxonomy" id="35806"/>
    <lineage>
        <taxon>Bacteria</taxon>
        <taxon>Pseudomonadati</taxon>
        <taxon>Pseudomonadota</taxon>
        <taxon>Alphaproteobacteria</taxon>
        <taxon>Rhodobacterales</taxon>
        <taxon>Paracoccaceae</taxon>
        <taxon>Rhodovulum</taxon>
    </lineage>
</organism>
<dbReference type="GO" id="GO:0030976">
    <property type="term" value="F:thiamine pyrophosphate binding"/>
    <property type="evidence" value="ECO:0007669"/>
    <property type="project" value="TreeGrafter"/>
</dbReference>
<dbReference type="SUPFAM" id="SSF53850">
    <property type="entry name" value="Periplasmic binding protein-like II"/>
    <property type="match status" value="1"/>
</dbReference>
<sequence>MTQFSRRGLLKTGAATAGVSLFNINHAWSQDVTYDGGVFDAKGETITIAEWGGFWEETQRKLLLDQFEKDFNCKVSYDSSFPWFPKFVANGPKKPPFAVTNWNLPEMFKTAGAGDYFMPQDELIANVPNAKDLWPFASQNGVGLTWAFSRYCYVYRTDTGVAAPTSFKDFWDERYAGKRGTYVTTNTLQMMFFLVSCGAFGEDQFDLDAGYEAMKAASPMKISDFTGNMQALVERGEVEIAVQNDGEVYLQKAKGIPVDAYLWDDPRPALTQTKTVSRYLEPTQKKLALALINRTMDATYQSEVSKVFFYRASNKNATLAQGLLDQGVTNDANALEGMWIPDWASYLENEDDIVETVNDIFAS</sequence>
<name>A0A2W5N9I5_RHOSU</name>
<dbReference type="GO" id="GO:0030975">
    <property type="term" value="F:thiamine binding"/>
    <property type="evidence" value="ECO:0007669"/>
    <property type="project" value="TreeGrafter"/>
</dbReference>
<dbReference type="AlphaFoldDB" id="A0A2W5N9I5"/>
<evidence type="ECO:0000313" key="2">
    <source>
        <dbReference type="EMBL" id="PZQ48939.1"/>
    </source>
</evidence>
<keyword evidence="1" id="KW-0732">Signal</keyword>
<evidence type="ECO:0000313" key="3">
    <source>
        <dbReference type="Proteomes" id="UP000249185"/>
    </source>
</evidence>
<gene>
    <name evidence="2" type="ORF">DI556_12340</name>
</gene>
<dbReference type="GO" id="GO:0015888">
    <property type="term" value="P:thiamine transport"/>
    <property type="evidence" value="ECO:0007669"/>
    <property type="project" value="TreeGrafter"/>
</dbReference>
<comment type="caution">
    <text evidence="2">The sequence shown here is derived from an EMBL/GenBank/DDBJ whole genome shotgun (WGS) entry which is preliminary data.</text>
</comment>
<dbReference type="PROSITE" id="PS51318">
    <property type="entry name" value="TAT"/>
    <property type="match status" value="1"/>
</dbReference>
<dbReference type="PANTHER" id="PTHR30006:SF2">
    <property type="entry name" value="ABC TRANSPORTER SUBSTRATE-BINDING PROTEIN"/>
    <property type="match status" value="1"/>
</dbReference>
<dbReference type="Proteomes" id="UP000249185">
    <property type="component" value="Unassembled WGS sequence"/>
</dbReference>
<dbReference type="Gene3D" id="3.40.190.10">
    <property type="entry name" value="Periplasmic binding protein-like II"/>
    <property type="match status" value="2"/>
</dbReference>
<protein>
    <submittedName>
        <fullName evidence="2">ABC transporter substrate-binding protein</fullName>
    </submittedName>
</protein>
<dbReference type="InterPro" id="IPR006311">
    <property type="entry name" value="TAT_signal"/>
</dbReference>
<dbReference type="EMBL" id="QFPW01000009">
    <property type="protein sequence ID" value="PZQ48939.1"/>
    <property type="molecule type" value="Genomic_DNA"/>
</dbReference>
<dbReference type="GO" id="GO:0030288">
    <property type="term" value="C:outer membrane-bounded periplasmic space"/>
    <property type="evidence" value="ECO:0007669"/>
    <property type="project" value="TreeGrafter"/>
</dbReference>
<evidence type="ECO:0000256" key="1">
    <source>
        <dbReference type="ARBA" id="ARBA00022729"/>
    </source>
</evidence>
<dbReference type="PANTHER" id="PTHR30006">
    <property type="entry name" value="THIAMINE-BINDING PERIPLASMIC PROTEIN-RELATED"/>
    <property type="match status" value="1"/>
</dbReference>
<proteinExistence type="predicted"/>